<evidence type="ECO:0000256" key="2">
    <source>
        <dbReference type="RuleBase" id="RU003793"/>
    </source>
</evidence>
<organism evidence="5 6">
    <name type="scientific">Aliiroseovarius crassostreae</name>
    <dbReference type="NCBI Taxonomy" id="154981"/>
    <lineage>
        <taxon>Bacteria</taxon>
        <taxon>Pseudomonadati</taxon>
        <taxon>Pseudomonadota</taxon>
        <taxon>Alphaproteobacteria</taxon>
        <taxon>Rhodobacterales</taxon>
        <taxon>Paracoccaceae</taxon>
        <taxon>Aliiroseovarius</taxon>
    </lineage>
</organism>
<geneLocation type="plasmid" evidence="5 6">
    <name>unnamed1</name>
</geneLocation>
<dbReference type="Pfam" id="PF01478">
    <property type="entry name" value="Peptidase_A24"/>
    <property type="match status" value="1"/>
</dbReference>
<feature type="transmembrane region" description="Helical" evidence="3">
    <location>
        <begin position="60"/>
        <end position="84"/>
    </location>
</feature>
<sequence length="158" mass="16690">MLLGCGCVVIWFGFSLFLFAVLISLSLTDLRRRIIPNTHILALLIGGICFSWVYDTAGIAPRMVASLGLLAAGLLVAGIAARLLRREALGMGDVKLYAVAALWLGLSPMPLVLTTASALALVALMFGLEKQGAPLAFGPYLSVAIFGAWLWQMVGGQA</sequence>
<dbReference type="PANTHER" id="PTHR30487:SF0">
    <property type="entry name" value="PREPILIN LEADER PEPTIDASE_N-METHYLTRANSFERASE-RELATED"/>
    <property type="match status" value="1"/>
</dbReference>
<proteinExistence type="inferred from homology"/>
<evidence type="ECO:0000256" key="1">
    <source>
        <dbReference type="ARBA" id="ARBA00005801"/>
    </source>
</evidence>
<dbReference type="AlphaFoldDB" id="A0A9Q9LV99"/>
<dbReference type="EMBL" id="CP080777">
    <property type="protein sequence ID" value="UWP97215.1"/>
    <property type="molecule type" value="Genomic_DNA"/>
</dbReference>
<dbReference type="GO" id="GO:0005886">
    <property type="term" value="C:plasma membrane"/>
    <property type="evidence" value="ECO:0007669"/>
    <property type="project" value="TreeGrafter"/>
</dbReference>
<keyword evidence="3" id="KW-0812">Transmembrane</keyword>
<reference evidence="5" key="1">
    <citation type="submission" date="2021-08" db="EMBL/GenBank/DDBJ databases">
        <authorList>
            <person name="Nwanade C."/>
            <person name="Wang M."/>
            <person name="Masoudi A."/>
            <person name="Yu Z."/>
            <person name="Liu J."/>
        </authorList>
    </citation>
    <scope>NUCLEOTIDE SEQUENCE</scope>
    <source>
        <strain evidence="5">S056</strain>
        <plasmid evidence="5">unnamed1</plasmid>
    </source>
</reference>
<name>A0A9Q9LV99_9RHOB</name>
<keyword evidence="3" id="KW-1133">Transmembrane helix</keyword>
<dbReference type="Proteomes" id="UP001057991">
    <property type="component" value="Plasmid unnamed1"/>
</dbReference>
<evidence type="ECO:0000313" key="6">
    <source>
        <dbReference type="Proteomes" id="UP001057991"/>
    </source>
</evidence>
<dbReference type="InterPro" id="IPR050882">
    <property type="entry name" value="Prepilin_peptidase/N-MTase"/>
</dbReference>
<protein>
    <submittedName>
        <fullName evidence="5">A24 family peptidase</fullName>
    </submittedName>
</protein>
<dbReference type="InterPro" id="IPR000045">
    <property type="entry name" value="Prepilin_IV_endopep_pep"/>
</dbReference>
<comment type="similarity">
    <text evidence="1 2">Belongs to the peptidase A24 family.</text>
</comment>
<feature type="transmembrane region" description="Helical" evidence="3">
    <location>
        <begin position="34"/>
        <end position="54"/>
    </location>
</feature>
<evidence type="ECO:0000259" key="4">
    <source>
        <dbReference type="Pfam" id="PF01478"/>
    </source>
</evidence>
<dbReference type="PRINTS" id="PR00864">
    <property type="entry name" value="PREPILNPTASE"/>
</dbReference>
<feature type="domain" description="Prepilin type IV endopeptidase peptidase" evidence="4">
    <location>
        <begin position="16"/>
        <end position="123"/>
    </location>
</feature>
<accession>A0A9Q9LV99</accession>
<evidence type="ECO:0000313" key="5">
    <source>
        <dbReference type="EMBL" id="UWP97215.1"/>
    </source>
</evidence>
<dbReference type="GO" id="GO:0004190">
    <property type="term" value="F:aspartic-type endopeptidase activity"/>
    <property type="evidence" value="ECO:0007669"/>
    <property type="project" value="InterPro"/>
</dbReference>
<dbReference type="InterPro" id="IPR014032">
    <property type="entry name" value="Peptidase_A24A_bac"/>
</dbReference>
<keyword evidence="3" id="KW-0472">Membrane</keyword>
<feature type="transmembrane region" description="Helical" evidence="3">
    <location>
        <begin position="96"/>
        <end position="126"/>
    </location>
</feature>
<dbReference type="RefSeq" id="WP_259807071.1">
    <property type="nucleotide sequence ID" value="NZ_CP080777.1"/>
</dbReference>
<dbReference type="PANTHER" id="PTHR30487">
    <property type="entry name" value="TYPE 4 PREPILIN-LIKE PROTEINS LEADER PEPTIDE-PROCESSING ENZYME"/>
    <property type="match status" value="1"/>
</dbReference>
<feature type="transmembrane region" description="Helical" evidence="3">
    <location>
        <begin position="132"/>
        <end position="151"/>
    </location>
</feature>
<evidence type="ECO:0000256" key="3">
    <source>
        <dbReference type="SAM" id="Phobius"/>
    </source>
</evidence>
<dbReference type="Gene3D" id="1.20.120.1220">
    <property type="match status" value="1"/>
</dbReference>
<dbReference type="GO" id="GO:0006465">
    <property type="term" value="P:signal peptide processing"/>
    <property type="evidence" value="ECO:0007669"/>
    <property type="project" value="TreeGrafter"/>
</dbReference>
<gene>
    <name evidence="5" type="ORF">K3X48_15405</name>
</gene>
<keyword evidence="5" id="KW-0614">Plasmid</keyword>
<feature type="transmembrane region" description="Helical" evidence="3">
    <location>
        <begin position="6"/>
        <end position="27"/>
    </location>
</feature>